<dbReference type="AlphaFoldDB" id="A0A816NGS1"/>
<accession>A0A816NGS1</accession>
<gene>
    <name evidence="2" type="ORF">WKI299_LOCUS6706</name>
</gene>
<evidence type="ECO:0000313" key="3">
    <source>
        <dbReference type="Proteomes" id="UP000663856"/>
    </source>
</evidence>
<feature type="non-terminal residue" evidence="2">
    <location>
        <position position="1"/>
    </location>
</feature>
<protein>
    <submittedName>
        <fullName evidence="2">Uncharacterized protein</fullName>
    </submittedName>
</protein>
<feature type="compositionally biased region" description="Low complexity" evidence="1">
    <location>
        <begin position="156"/>
        <end position="176"/>
    </location>
</feature>
<reference evidence="2" key="1">
    <citation type="submission" date="2021-02" db="EMBL/GenBank/DDBJ databases">
        <authorList>
            <person name="Nowell W R."/>
        </authorList>
    </citation>
    <scope>NUCLEOTIDE SEQUENCE</scope>
</reference>
<comment type="caution">
    <text evidence="2">The sequence shown here is derived from an EMBL/GenBank/DDBJ whole genome shotgun (WGS) entry which is preliminary data.</text>
</comment>
<dbReference type="Proteomes" id="UP000663856">
    <property type="component" value="Unassembled WGS sequence"/>
</dbReference>
<dbReference type="EMBL" id="CAJNRF010001974">
    <property type="protein sequence ID" value="CAF2032106.1"/>
    <property type="molecule type" value="Genomic_DNA"/>
</dbReference>
<organism evidence="2 3">
    <name type="scientific">Rotaria magnacalcarata</name>
    <dbReference type="NCBI Taxonomy" id="392030"/>
    <lineage>
        <taxon>Eukaryota</taxon>
        <taxon>Metazoa</taxon>
        <taxon>Spiralia</taxon>
        <taxon>Gnathifera</taxon>
        <taxon>Rotifera</taxon>
        <taxon>Eurotatoria</taxon>
        <taxon>Bdelloidea</taxon>
        <taxon>Philodinida</taxon>
        <taxon>Philodinidae</taxon>
        <taxon>Rotaria</taxon>
    </lineage>
</organism>
<feature type="region of interest" description="Disordered" evidence="1">
    <location>
        <begin position="132"/>
        <end position="185"/>
    </location>
</feature>
<proteinExistence type="predicted"/>
<evidence type="ECO:0000313" key="2">
    <source>
        <dbReference type="EMBL" id="CAF2032106.1"/>
    </source>
</evidence>
<sequence>MESLTFWEIAFKSKGDYKNYDELVQAALADDFYQKIYPSVASEILLDNLLDFVQDINNRPKESGVDHGTLYKKPNGRQIDSSRRYYLVREPDSTEFNLYVRITKGRNLGNNITATRNVVKFDYDVKKLGRRKGQKEILSSDKTASPSPLINKKNSRSQSPSSERSQSSSSERSQSPLLNNKKQNV</sequence>
<name>A0A816NGS1_9BILA</name>
<evidence type="ECO:0000256" key="1">
    <source>
        <dbReference type="SAM" id="MobiDB-lite"/>
    </source>
</evidence>